<dbReference type="InterPro" id="IPR051449">
    <property type="entry name" value="ABC-2_transporter_component"/>
</dbReference>
<keyword evidence="9" id="KW-1185">Reference proteome</keyword>
<protein>
    <submittedName>
        <fullName evidence="8">ABC transporter permease</fullName>
    </submittedName>
</protein>
<organism evidence="8 9">
    <name type="scientific">Cytobacillus horneckiae</name>
    <dbReference type="NCBI Taxonomy" id="549687"/>
    <lineage>
        <taxon>Bacteria</taxon>
        <taxon>Bacillati</taxon>
        <taxon>Bacillota</taxon>
        <taxon>Bacilli</taxon>
        <taxon>Bacillales</taxon>
        <taxon>Bacillaceae</taxon>
        <taxon>Cytobacillus</taxon>
    </lineage>
</organism>
<feature type="transmembrane region" description="Helical" evidence="6">
    <location>
        <begin position="339"/>
        <end position="361"/>
    </location>
</feature>
<keyword evidence="2" id="KW-1003">Cell membrane</keyword>
<feature type="domain" description="ABC-2 type transporter transmembrane" evidence="7">
    <location>
        <begin position="19"/>
        <end position="412"/>
    </location>
</feature>
<evidence type="ECO:0000313" key="9">
    <source>
        <dbReference type="Proteomes" id="UP000233343"/>
    </source>
</evidence>
<comment type="subcellular location">
    <subcellularLocation>
        <location evidence="1">Cell membrane</location>
        <topology evidence="1">Multi-pass membrane protein</topology>
    </subcellularLocation>
</comment>
<dbReference type="RefSeq" id="WP_066193942.1">
    <property type="nucleotide sequence ID" value="NZ_JARMMB010000034.1"/>
</dbReference>
<evidence type="ECO:0000256" key="1">
    <source>
        <dbReference type="ARBA" id="ARBA00004651"/>
    </source>
</evidence>
<evidence type="ECO:0000256" key="6">
    <source>
        <dbReference type="SAM" id="Phobius"/>
    </source>
</evidence>
<evidence type="ECO:0000313" key="8">
    <source>
        <dbReference type="EMBL" id="PKG26784.1"/>
    </source>
</evidence>
<feature type="transmembrane region" description="Helical" evidence="6">
    <location>
        <begin position="397"/>
        <end position="415"/>
    </location>
</feature>
<dbReference type="Gene3D" id="3.40.1710.10">
    <property type="entry name" value="abc type-2 transporter like domain"/>
    <property type="match status" value="1"/>
</dbReference>
<feature type="transmembrane region" description="Helical" evidence="6">
    <location>
        <begin position="222"/>
        <end position="245"/>
    </location>
</feature>
<dbReference type="Proteomes" id="UP000233343">
    <property type="component" value="Unassembled WGS sequence"/>
</dbReference>
<proteinExistence type="predicted"/>
<evidence type="ECO:0000256" key="3">
    <source>
        <dbReference type="ARBA" id="ARBA00022692"/>
    </source>
</evidence>
<gene>
    <name evidence="8" type="ORF">CWS20_22090</name>
</gene>
<dbReference type="InterPro" id="IPR013525">
    <property type="entry name" value="ABC2_TM"/>
</dbReference>
<keyword evidence="4 6" id="KW-1133">Transmembrane helix</keyword>
<feature type="transmembrane region" description="Helical" evidence="6">
    <location>
        <begin position="266"/>
        <end position="291"/>
    </location>
</feature>
<dbReference type="GO" id="GO:0140359">
    <property type="term" value="F:ABC-type transporter activity"/>
    <property type="evidence" value="ECO:0007669"/>
    <property type="project" value="InterPro"/>
</dbReference>
<dbReference type="Pfam" id="PF12698">
    <property type="entry name" value="ABC2_membrane_3"/>
    <property type="match status" value="1"/>
</dbReference>
<reference evidence="8 9" key="1">
    <citation type="journal article" date="2010" name="Int. J. Syst. Evol. Microbiol.">
        <title>Bacillus horneckiae sp. nov., isolated from a spacecraft-assembly clean room.</title>
        <authorList>
            <person name="Vaishampayan P."/>
            <person name="Probst A."/>
            <person name="Krishnamurthi S."/>
            <person name="Ghosh S."/>
            <person name="Osman S."/>
            <person name="McDowall A."/>
            <person name="Ruckmani A."/>
            <person name="Mayilraj S."/>
            <person name="Venkateswaran K."/>
        </authorList>
    </citation>
    <scope>NUCLEOTIDE SEQUENCE [LARGE SCALE GENOMIC DNA]</scope>
    <source>
        <strain evidence="9">1PO1SC</strain>
    </source>
</reference>
<dbReference type="EMBL" id="PISD01000058">
    <property type="protein sequence ID" value="PKG26784.1"/>
    <property type="molecule type" value="Genomic_DNA"/>
</dbReference>
<evidence type="ECO:0000259" key="7">
    <source>
        <dbReference type="Pfam" id="PF12698"/>
    </source>
</evidence>
<dbReference type="AlphaFoldDB" id="A0A2N0ZBC9"/>
<dbReference type="GO" id="GO:0005886">
    <property type="term" value="C:plasma membrane"/>
    <property type="evidence" value="ECO:0007669"/>
    <property type="project" value="UniProtKB-SubCell"/>
</dbReference>
<sequence>MRSFIKKDLLIFWRDRKEIATVLILPIILVLVLNFAFAGLFSNDGQSSLDLQLAVVNQDDEAEAMVQLNEKLVNEASIGDQEAKALVKQANDVHPVQLLFEFLESEDLKDWVTVHKLEESEAVDKVKDGDLDAILIIPDGFTADSLYAAFIGGSPATSLEYKLEKETNNSSTLYSIIHGFIDHLNYQFAIQEIAGTSEVEVKLPEGGFEEIGAGETFTMTQYFTVTMGVLFALFLVATAATKTGVEIREQVFNRILLTNSHPMQFLIGKMVSTICLVLLQIIFVIIVSHFILDVFPNRSMTFWIGLITMVLLLSLALSGLAAVFTAISLRVTDIDAANGIFMLVILLFGIIGGNFVPIYMLPDWLQQIGEWTPNGLFLVMLTEWIQFEELSSIAKPSILLTGFFLLFTLIGFVLFPQRGKAK</sequence>
<keyword evidence="3 6" id="KW-0812">Transmembrane</keyword>
<comment type="caution">
    <text evidence="8">The sequence shown here is derived from an EMBL/GenBank/DDBJ whole genome shotgun (WGS) entry which is preliminary data.</text>
</comment>
<dbReference type="PANTHER" id="PTHR30294:SF29">
    <property type="entry name" value="MULTIDRUG ABC TRANSPORTER PERMEASE YBHS-RELATED"/>
    <property type="match status" value="1"/>
</dbReference>
<name>A0A2N0ZBC9_9BACI</name>
<evidence type="ECO:0000256" key="5">
    <source>
        <dbReference type="ARBA" id="ARBA00023136"/>
    </source>
</evidence>
<feature type="transmembrane region" description="Helical" evidence="6">
    <location>
        <begin position="303"/>
        <end position="327"/>
    </location>
</feature>
<accession>A0A2N0ZBC9</accession>
<evidence type="ECO:0000256" key="4">
    <source>
        <dbReference type="ARBA" id="ARBA00022989"/>
    </source>
</evidence>
<keyword evidence="5 6" id="KW-0472">Membrane</keyword>
<dbReference type="PANTHER" id="PTHR30294">
    <property type="entry name" value="MEMBRANE COMPONENT OF ABC TRANSPORTER YHHJ-RELATED"/>
    <property type="match status" value="1"/>
</dbReference>
<feature type="transmembrane region" description="Helical" evidence="6">
    <location>
        <begin position="20"/>
        <end position="41"/>
    </location>
</feature>
<evidence type="ECO:0000256" key="2">
    <source>
        <dbReference type="ARBA" id="ARBA00022475"/>
    </source>
</evidence>